<dbReference type="PANTHER" id="PTHR37987:SF1">
    <property type="entry name" value="OXO-4-HYDROXY-4-CARBOXY-5-UREIDOIMIDAZOLINE DECARBOXYLASE DOMAIN-CONTAINING PROTEIN"/>
    <property type="match status" value="1"/>
</dbReference>
<dbReference type="Proteomes" id="UP000279259">
    <property type="component" value="Unassembled WGS sequence"/>
</dbReference>
<evidence type="ECO:0000313" key="3">
    <source>
        <dbReference type="EMBL" id="RSH85250.1"/>
    </source>
</evidence>
<gene>
    <name evidence="3" type="ORF">EHS25_005057</name>
</gene>
<dbReference type="STRING" id="1890683.A0A427Y2E3"/>
<dbReference type="AlphaFoldDB" id="A0A427Y2E3"/>
<dbReference type="EMBL" id="RSCD01000021">
    <property type="protein sequence ID" value="RSH85250.1"/>
    <property type="molecule type" value="Genomic_DNA"/>
</dbReference>
<evidence type="ECO:0000313" key="4">
    <source>
        <dbReference type="Proteomes" id="UP000279259"/>
    </source>
</evidence>
<reference evidence="3 4" key="1">
    <citation type="submission" date="2018-11" db="EMBL/GenBank/DDBJ databases">
        <title>Genome sequence of Saitozyma podzolica DSM 27192.</title>
        <authorList>
            <person name="Aliyu H."/>
            <person name="Gorte O."/>
            <person name="Ochsenreither K."/>
        </authorList>
    </citation>
    <scope>NUCLEOTIDE SEQUENCE [LARGE SCALE GENOMIC DNA]</scope>
    <source>
        <strain evidence="3 4">DSM 27192</strain>
    </source>
</reference>
<dbReference type="Gene3D" id="1.10.3330.10">
    <property type="entry name" value="Oxo-4-hydroxy-4-carboxy-5-ureidoimidazoline decarboxylase"/>
    <property type="match status" value="1"/>
</dbReference>
<dbReference type="GO" id="GO:0006144">
    <property type="term" value="P:purine nucleobase metabolic process"/>
    <property type="evidence" value="ECO:0007669"/>
    <property type="project" value="UniProtKB-KW"/>
</dbReference>
<dbReference type="Pfam" id="PF09349">
    <property type="entry name" value="OHCU_decarbox"/>
    <property type="match status" value="1"/>
</dbReference>
<keyword evidence="1" id="KW-0659">Purine metabolism</keyword>
<dbReference type="InterPro" id="IPR036778">
    <property type="entry name" value="OHCU_decarboxylase_sf"/>
</dbReference>
<accession>A0A427Y2E3</accession>
<evidence type="ECO:0000256" key="1">
    <source>
        <dbReference type="ARBA" id="ARBA00022631"/>
    </source>
</evidence>
<dbReference type="InterPro" id="IPR018020">
    <property type="entry name" value="OHCU_decarboxylase"/>
</dbReference>
<evidence type="ECO:0000259" key="2">
    <source>
        <dbReference type="Pfam" id="PF09349"/>
    </source>
</evidence>
<keyword evidence="4" id="KW-1185">Reference proteome</keyword>
<name>A0A427Y2E3_9TREE</name>
<dbReference type="PANTHER" id="PTHR37987">
    <property type="entry name" value="CHROMOSOME 9, WHOLE GENOME SHOTGUN SEQUENCE"/>
    <property type="match status" value="1"/>
</dbReference>
<dbReference type="SUPFAM" id="SSF158694">
    <property type="entry name" value="UraD-Like"/>
    <property type="match status" value="1"/>
</dbReference>
<proteinExistence type="predicted"/>
<protein>
    <recommendedName>
        <fullName evidence="2">Oxo-4-hydroxy-4-carboxy-5-ureidoimidazoline decarboxylase domain-containing protein</fullName>
    </recommendedName>
</protein>
<feature type="domain" description="Oxo-4-hydroxy-4-carboxy-5-ureidoimidazoline decarboxylase" evidence="2">
    <location>
        <begin position="52"/>
        <end position="129"/>
    </location>
</feature>
<comment type="caution">
    <text evidence="3">The sequence shown here is derived from an EMBL/GenBank/DDBJ whole genome shotgun (WGS) entry which is preliminary data.</text>
</comment>
<organism evidence="3 4">
    <name type="scientific">Saitozyma podzolica</name>
    <dbReference type="NCBI Taxonomy" id="1890683"/>
    <lineage>
        <taxon>Eukaryota</taxon>
        <taxon>Fungi</taxon>
        <taxon>Dikarya</taxon>
        <taxon>Basidiomycota</taxon>
        <taxon>Agaricomycotina</taxon>
        <taxon>Tremellomycetes</taxon>
        <taxon>Tremellales</taxon>
        <taxon>Trimorphomycetaceae</taxon>
        <taxon>Saitozyma</taxon>
    </lineage>
</organism>
<sequence length="193" mass="21071">MSDPAPPSLALEDSRNADSLTHLLSTLFEPSPPLHSLLVPSVLLRLTATTTPPPSYSALIDLGHPMIGEQKAVSKLSGKEQGAGPVTPKVVLDRLAHLNQVYCAIYPGLRFITFVAGRPRSAIIPEIEQTCDLPLSPQPLPEDFAVDEPKLDSDEVARRIRDPNGEAWKRECERGLEDVWRIGKARLGTLALE</sequence>
<dbReference type="OrthoDB" id="5398391at2759"/>